<feature type="domain" description="Carboxymuconolactone decarboxylase-like" evidence="2">
    <location>
        <begin position="61"/>
        <end position="145"/>
    </location>
</feature>
<sequence length="157" mass="16853">MTVNGSESDFGSVKPGETELGASLEPDAELSELAQRGWQRLAQINAEAGAEVLEQMQAIAPDLGRYILEFAFGEIYSRPGLDAKTRQLVTITALTTLGNAQPQLKAHIHGALNLGCTRTEVVEVILQLVVYAGFPAALNAMLIAKQVFAERDEEGLS</sequence>
<protein>
    <submittedName>
        <fullName evidence="3">Carboxymuconolactone decarboxylase family protein</fullName>
    </submittedName>
</protein>
<dbReference type="InterPro" id="IPR003779">
    <property type="entry name" value="CMD-like"/>
</dbReference>
<organism evidence="3">
    <name type="scientific">Leptolyngbya sp. NK1-12</name>
    <dbReference type="NCBI Taxonomy" id="2547451"/>
    <lineage>
        <taxon>Bacteria</taxon>
        <taxon>Bacillati</taxon>
        <taxon>Cyanobacteriota</taxon>
        <taxon>Cyanophyceae</taxon>
        <taxon>Leptolyngbyales</taxon>
        <taxon>Leptolyngbyaceae</taxon>
        <taxon>Leptolyngbya group</taxon>
        <taxon>Leptolyngbya</taxon>
    </lineage>
</organism>
<dbReference type="InterPro" id="IPR029032">
    <property type="entry name" value="AhpD-like"/>
</dbReference>
<dbReference type="PANTHER" id="PTHR33570">
    <property type="entry name" value="4-CARBOXYMUCONOLACTONE DECARBOXYLASE FAMILY PROTEIN"/>
    <property type="match status" value="1"/>
</dbReference>
<dbReference type="InterPro" id="IPR052512">
    <property type="entry name" value="4CMD/NDH-1_regulator"/>
</dbReference>
<dbReference type="GO" id="GO:0051920">
    <property type="term" value="F:peroxiredoxin activity"/>
    <property type="evidence" value="ECO:0007669"/>
    <property type="project" value="InterPro"/>
</dbReference>
<dbReference type="AlphaFoldDB" id="A0AA96WWS3"/>
<proteinExistence type="predicted"/>
<gene>
    <name evidence="3" type="ORF">HJG54_23280</name>
</gene>
<dbReference type="Gene3D" id="1.20.1290.10">
    <property type="entry name" value="AhpD-like"/>
    <property type="match status" value="1"/>
</dbReference>
<dbReference type="RefSeq" id="WP_316431636.1">
    <property type="nucleotide sequence ID" value="NZ_CP053586.1"/>
</dbReference>
<evidence type="ECO:0000313" key="3">
    <source>
        <dbReference type="EMBL" id="WNZ25482.1"/>
    </source>
</evidence>
<dbReference type="Pfam" id="PF02627">
    <property type="entry name" value="CMD"/>
    <property type="match status" value="1"/>
</dbReference>
<evidence type="ECO:0000259" key="2">
    <source>
        <dbReference type="Pfam" id="PF02627"/>
    </source>
</evidence>
<accession>A0AA96WWS3</accession>
<reference evidence="3" key="1">
    <citation type="submission" date="2020-05" db="EMBL/GenBank/DDBJ databases">
        <authorList>
            <person name="Zhu T."/>
            <person name="Keshari N."/>
            <person name="Lu X."/>
        </authorList>
    </citation>
    <scope>NUCLEOTIDE SEQUENCE</scope>
    <source>
        <strain evidence="3">NK1-12</strain>
    </source>
</reference>
<dbReference type="SUPFAM" id="SSF69118">
    <property type="entry name" value="AhpD-like"/>
    <property type="match status" value="1"/>
</dbReference>
<name>A0AA96WWS3_9CYAN</name>
<evidence type="ECO:0000256" key="1">
    <source>
        <dbReference type="SAM" id="MobiDB-lite"/>
    </source>
</evidence>
<feature type="region of interest" description="Disordered" evidence="1">
    <location>
        <begin position="1"/>
        <end position="20"/>
    </location>
</feature>
<dbReference type="PANTHER" id="PTHR33570:SF10">
    <property type="entry name" value="GAMMA-CARBOXYMUCONOLACTONE DECARBOXYLASE"/>
    <property type="match status" value="1"/>
</dbReference>
<dbReference type="EMBL" id="CP053586">
    <property type="protein sequence ID" value="WNZ25482.1"/>
    <property type="molecule type" value="Genomic_DNA"/>
</dbReference>